<protein>
    <submittedName>
        <fullName evidence="2">Uncharacterized protein</fullName>
    </submittedName>
</protein>
<proteinExistence type="predicted"/>
<feature type="region of interest" description="Disordered" evidence="1">
    <location>
        <begin position="362"/>
        <end position="437"/>
    </location>
</feature>
<evidence type="ECO:0000256" key="1">
    <source>
        <dbReference type="SAM" id="MobiDB-lite"/>
    </source>
</evidence>
<dbReference type="SUPFAM" id="SSF50998">
    <property type="entry name" value="Quinoprotein alcohol dehydrogenase-like"/>
    <property type="match status" value="1"/>
</dbReference>
<dbReference type="Proteomes" id="UP001642464">
    <property type="component" value="Unassembled WGS sequence"/>
</dbReference>
<evidence type="ECO:0000313" key="3">
    <source>
        <dbReference type="Proteomes" id="UP001642464"/>
    </source>
</evidence>
<feature type="compositionally biased region" description="Low complexity" evidence="1">
    <location>
        <begin position="417"/>
        <end position="428"/>
    </location>
</feature>
<evidence type="ECO:0000313" key="2">
    <source>
        <dbReference type="EMBL" id="CAK8992892.1"/>
    </source>
</evidence>
<dbReference type="InterPro" id="IPR011047">
    <property type="entry name" value="Quinoprotein_ADH-like_sf"/>
</dbReference>
<sequence>MGLVNSSSKPLAANFGEEEAVGRRGPTLGSVLIEGNEAGTYKLVVVTPLKIQVYDAHTAKLLELQDSVTSALRTHLPMTSFSLEADSSSSSRRMAVGCQDGAVLIFSLEGGGVHPRRQLQIEEEEDLSGKKPGPLARSVLALHLHKDYLFAGTSSRCLCWNLADGDLRREFHLPSSDQPVAASSLVVVPQDSGLQLWTGLDVGSVAVFELETGMLVRSLPCGEEMVVALAFCEKTSAVFALSAHKRVTIWDTDSFSCLQKYPAELMTCGADLSAMGAFDIPSISMSLLVLAGVDGSLCLRRITRREDRKLNCILLWYLGAETGCPATALDFHKASETILLGDAGCRVQLHCIKEQVSGADAIPPRKVTNQPNEESEGPESTTIDIGEDVGEPPLPAPENPPSPSQVSPSATDAQKEASAGYSASDAAAFPVFNGENV</sequence>
<dbReference type="Gene3D" id="2.130.10.10">
    <property type="entry name" value="YVTN repeat-like/Quinoprotein amine dehydrogenase"/>
    <property type="match status" value="1"/>
</dbReference>
<reference evidence="2 3" key="1">
    <citation type="submission" date="2024-02" db="EMBL/GenBank/DDBJ databases">
        <authorList>
            <person name="Chen Y."/>
            <person name="Shah S."/>
            <person name="Dougan E. K."/>
            <person name="Thang M."/>
            <person name="Chan C."/>
        </authorList>
    </citation>
    <scope>NUCLEOTIDE SEQUENCE [LARGE SCALE GENOMIC DNA]</scope>
</reference>
<keyword evidence="3" id="KW-1185">Reference proteome</keyword>
<gene>
    <name evidence="2" type="ORF">SCF082_LOCUS3262</name>
</gene>
<organism evidence="2 3">
    <name type="scientific">Durusdinium trenchii</name>
    <dbReference type="NCBI Taxonomy" id="1381693"/>
    <lineage>
        <taxon>Eukaryota</taxon>
        <taxon>Sar</taxon>
        <taxon>Alveolata</taxon>
        <taxon>Dinophyceae</taxon>
        <taxon>Suessiales</taxon>
        <taxon>Symbiodiniaceae</taxon>
        <taxon>Durusdinium</taxon>
    </lineage>
</organism>
<dbReference type="EMBL" id="CAXAMM010001669">
    <property type="protein sequence ID" value="CAK8992892.1"/>
    <property type="molecule type" value="Genomic_DNA"/>
</dbReference>
<name>A0ABP0HRQ8_9DINO</name>
<feature type="compositionally biased region" description="Polar residues" evidence="1">
    <location>
        <begin position="367"/>
        <end position="383"/>
    </location>
</feature>
<feature type="compositionally biased region" description="Pro residues" evidence="1">
    <location>
        <begin position="392"/>
        <end position="403"/>
    </location>
</feature>
<dbReference type="InterPro" id="IPR015943">
    <property type="entry name" value="WD40/YVTN_repeat-like_dom_sf"/>
</dbReference>
<accession>A0ABP0HRQ8</accession>
<comment type="caution">
    <text evidence="2">The sequence shown here is derived from an EMBL/GenBank/DDBJ whole genome shotgun (WGS) entry which is preliminary data.</text>
</comment>